<sequence length="109" mass="12451">MEDGQYECEGCQSIGNVKYLSNEHETRTSFLSAQQSLTQDIWCLLKHACFRSLSCEVHPGKEGVCYFGDEYRGHVLSHTFTLKDAQVNYATKKHVWQEVFVNGAVLLFL</sequence>
<accession>V9IGK9</accession>
<evidence type="ECO:0000313" key="2">
    <source>
        <dbReference type="EMBL" id="AEY60195.1"/>
    </source>
</evidence>
<feature type="domain" description="UDENN FLCN/SMCR8-type" evidence="1">
    <location>
        <begin position="10"/>
        <end position="109"/>
    </location>
</feature>
<organism evidence="2">
    <name type="scientific">Apis cerana</name>
    <name type="common">Indian honeybee</name>
    <dbReference type="NCBI Taxonomy" id="7461"/>
    <lineage>
        <taxon>Eukaryota</taxon>
        <taxon>Metazoa</taxon>
        <taxon>Ecdysozoa</taxon>
        <taxon>Arthropoda</taxon>
        <taxon>Hexapoda</taxon>
        <taxon>Insecta</taxon>
        <taxon>Pterygota</taxon>
        <taxon>Neoptera</taxon>
        <taxon>Endopterygota</taxon>
        <taxon>Hymenoptera</taxon>
        <taxon>Apocrita</taxon>
        <taxon>Aculeata</taxon>
        <taxon>Apoidea</taxon>
        <taxon>Anthophila</taxon>
        <taxon>Apidae</taxon>
        <taxon>Apis</taxon>
    </lineage>
</organism>
<dbReference type="GO" id="GO:0005829">
    <property type="term" value="C:cytosol"/>
    <property type="evidence" value="ECO:0007669"/>
    <property type="project" value="TreeGrafter"/>
</dbReference>
<dbReference type="GO" id="GO:1904263">
    <property type="term" value="P:positive regulation of TORC1 signaling"/>
    <property type="evidence" value="ECO:0007669"/>
    <property type="project" value="TreeGrafter"/>
</dbReference>
<dbReference type="InterPro" id="IPR021713">
    <property type="entry name" value="Folliculin"/>
</dbReference>
<dbReference type="PANTHER" id="PTHR31441:SF2">
    <property type="entry name" value="FOLLICULIN"/>
    <property type="match status" value="1"/>
</dbReference>
<dbReference type="InterPro" id="IPR037521">
    <property type="entry name" value="FLCN/SMCR8_DENN"/>
</dbReference>
<gene>
    <name evidence="2" type="ORF">ACCB07664</name>
</gene>
<dbReference type="EMBL" id="JR046443">
    <property type="protein sequence ID" value="AEY60195.1"/>
    <property type="molecule type" value="mRNA"/>
</dbReference>
<dbReference type="AlphaFoldDB" id="V9IGK9"/>
<protein>
    <submittedName>
        <fullName evidence="2">Folliculin</fullName>
    </submittedName>
</protein>
<dbReference type="PANTHER" id="PTHR31441">
    <property type="entry name" value="FOLLICULIN FAMILY MEMBER"/>
    <property type="match status" value="1"/>
</dbReference>
<proteinExistence type="evidence at transcript level"/>
<dbReference type="GO" id="GO:0005096">
    <property type="term" value="F:GTPase activator activity"/>
    <property type="evidence" value="ECO:0007669"/>
    <property type="project" value="InterPro"/>
</dbReference>
<dbReference type="InterPro" id="IPR037520">
    <property type="entry name" value="Folliculin/SMCR8_longin"/>
</dbReference>
<evidence type="ECO:0000259" key="1">
    <source>
        <dbReference type="PROSITE" id="PS51834"/>
    </source>
</evidence>
<reference evidence="2" key="1">
    <citation type="submission" date="2011-11" db="EMBL/GenBank/DDBJ databases">
        <title>Decoding the brain transcriptome of the Eastern honeybee (Apis cerana) based on pyrosequencing.</title>
        <authorList>
            <person name="Sun L."/>
            <person name="Zheng H."/>
            <person name="Wang Y."/>
            <person name="Xie X."/>
            <person name="Zhu Y."/>
            <person name="Gu W."/>
            <person name="Wang S."/>
        </authorList>
    </citation>
    <scope>NUCLEOTIDE SEQUENCE</scope>
    <source>
        <tissue evidence="2">Brain</tissue>
    </source>
</reference>
<dbReference type="Pfam" id="PF11704">
    <property type="entry name" value="Folliculin"/>
    <property type="match status" value="1"/>
</dbReference>
<name>V9IGK9_APICE</name>
<dbReference type="PROSITE" id="PS51834">
    <property type="entry name" value="DENN_FLCN_SMCR8"/>
    <property type="match status" value="1"/>
</dbReference>
<dbReference type="GO" id="GO:0000122">
    <property type="term" value="P:negative regulation of transcription by RNA polymerase II"/>
    <property type="evidence" value="ECO:0007669"/>
    <property type="project" value="TreeGrafter"/>
</dbReference>